<dbReference type="OrthoDB" id="63733at2"/>
<name>Q9RW06_DEIRA</name>
<dbReference type="PATRIC" id="fig|243230.17.peg.1047"/>
<sequence>MRMPPPGHEAWRKHMEERKSMGSALVDVFDAGVVLVKSEINALARKVGEIAKAKGLGLVLLLAALGPLLLGMIFLILAVFYGLMRLGLAAWAAALIIALVSLAITGALIAMGLQKLSAEVDTDMPRRPVDMSGPEFRAGQGAEYQNAPGVPATSLKYPVPGAAAATAVPAASYGTTGSRVTGSQVTGTQVVGSQAAGTVSGSVQPSVEGAERVPVYESDADGRATMYGDRLNDKLEGHDDHDDPNLQNPVVLHDAPGIAVSTTPTFREDMRREGLSVNDVPPTDPDQTKPGQGGH</sequence>
<dbReference type="Proteomes" id="UP000002524">
    <property type="component" value="Chromosome 1"/>
</dbReference>
<feature type="compositionally biased region" description="Basic and acidic residues" evidence="1">
    <location>
        <begin position="230"/>
        <end position="244"/>
    </location>
</feature>
<dbReference type="PaxDb" id="243230-DR_0863"/>
<dbReference type="STRING" id="243230.DR_0863"/>
<dbReference type="AlphaFoldDB" id="Q9RW06"/>
<dbReference type="EMBL" id="AE000513">
    <property type="protein sequence ID" value="AAF10446.1"/>
    <property type="molecule type" value="Genomic_DNA"/>
</dbReference>
<dbReference type="InterPro" id="IPR009937">
    <property type="entry name" value="Phage_holin_3_6"/>
</dbReference>
<evidence type="ECO:0000313" key="3">
    <source>
        <dbReference type="EMBL" id="AAF10446.1"/>
    </source>
</evidence>
<accession>Q9RW06</accession>
<feature type="transmembrane region" description="Helical" evidence="2">
    <location>
        <begin position="55"/>
        <end position="82"/>
    </location>
</feature>
<evidence type="ECO:0000313" key="4">
    <source>
        <dbReference type="Proteomes" id="UP000002524"/>
    </source>
</evidence>
<protein>
    <recommendedName>
        <fullName evidence="5">Phage holin family protein</fullName>
    </recommendedName>
</protein>
<keyword evidence="4" id="KW-1185">Reference proteome</keyword>
<keyword evidence="2" id="KW-1133">Transmembrane helix</keyword>
<dbReference type="HOGENOM" id="CLU_942409_0_0_0"/>
<keyword evidence="2" id="KW-0812">Transmembrane</keyword>
<dbReference type="PIR" id="E75466">
    <property type="entry name" value="E75466"/>
</dbReference>
<dbReference type="Pfam" id="PF07332">
    <property type="entry name" value="Phage_holin_3_6"/>
    <property type="match status" value="1"/>
</dbReference>
<dbReference type="KEGG" id="dra:DR_0863"/>
<feature type="region of interest" description="Disordered" evidence="1">
    <location>
        <begin position="257"/>
        <end position="295"/>
    </location>
</feature>
<reference evidence="3 4" key="1">
    <citation type="journal article" date="1999" name="Science">
        <title>Genome sequence of the radioresistant bacterium Deinococcus radiodurans R1.</title>
        <authorList>
            <person name="White O."/>
            <person name="Eisen J.A."/>
            <person name="Heidelberg J.F."/>
            <person name="Hickey E.K."/>
            <person name="Peterson J.D."/>
            <person name="Dodson R.J."/>
            <person name="Haft D.H."/>
            <person name="Gwinn M.L."/>
            <person name="Nelson W.C."/>
            <person name="Richardson D.L."/>
            <person name="Moffat K.S."/>
            <person name="Qin H."/>
            <person name="Jiang L."/>
            <person name="Pamphile W."/>
            <person name="Crosby M."/>
            <person name="Shen M."/>
            <person name="Vamathevan J.J."/>
            <person name="Lam P."/>
            <person name="McDonald L."/>
            <person name="Utterback T."/>
            <person name="Zalewski C."/>
            <person name="Makarova K.S."/>
            <person name="Aravind L."/>
            <person name="Daly M.J."/>
            <person name="Minton K.W."/>
            <person name="Fleischmann R.D."/>
            <person name="Ketchum K.A."/>
            <person name="Nelson K.E."/>
            <person name="Salzberg S."/>
            <person name="Smith H.O."/>
            <person name="Venter J.C."/>
            <person name="Fraser C.M."/>
        </authorList>
    </citation>
    <scope>NUCLEOTIDE SEQUENCE [LARGE SCALE GENOMIC DNA]</scope>
    <source>
        <strain evidence="4">ATCC 13939 / DSM 20539 / JCM 16871 / LMG 4051 / NBRC 15346 / NCIMB 9279 / R1 / VKM B-1422</strain>
    </source>
</reference>
<evidence type="ECO:0008006" key="5">
    <source>
        <dbReference type="Google" id="ProtNLM"/>
    </source>
</evidence>
<evidence type="ECO:0000256" key="2">
    <source>
        <dbReference type="SAM" id="Phobius"/>
    </source>
</evidence>
<feature type="transmembrane region" description="Helical" evidence="2">
    <location>
        <begin position="88"/>
        <end position="110"/>
    </location>
</feature>
<proteinExistence type="predicted"/>
<dbReference type="InParanoid" id="Q9RW06"/>
<gene>
    <name evidence="3" type="ordered locus">DR_0863</name>
</gene>
<keyword evidence="2" id="KW-0472">Membrane</keyword>
<evidence type="ECO:0000256" key="1">
    <source>
        <dbReference type="SAM" id="MobiDB-lite"/>
    </source>
</evidence>
<feature type="region of interest" description="Disordered" evidence="1">
    <location>
        <begin position="230"/>
        <end position="249"/>
    </location>
</feature>
<organism evidence="3 4">
    <name type="scientific">Deinococcus radiodurans (strain ATCC 13939 / DSM 20539 / JCM 16871 / CCUG 27074 / LMG 4051 / NBRC 15346 / NCIMB 9279 / VKM B-1422 / R1)</name>
    <dbReference type="NCBI Taxonomy" id="243230"/>
    <lineage>
        <taxon>Bacteria</taxon>
        <taxon>Thermotogati</taxon>
        <taxon>Deinococcota</taxon>
        <taxon>Deinococci</taxon>
        <taxon>Deinococcales</taxon>
        <taxon>Deinococcaceae</taxon>
        <taxon>Deinococcus</taxon>
    </lineage>
</organism>
<dbReference type="EnsemblBacteria" id="AAF10446">
    <property type="protein sequence ID" value="AAF10446"/>
    <property type="gene ID" value="DR_0863"/>
</dbReference>